<keyword evidence="3" id="KW-0732">Signal</keyword>
<evidence type="ECO:0000256" key="3">
    <source>
        <dbReference type="SAM" id="SignalP"/>
    </source>
</evidence>
<comment type="similarity">
    <text evidence="2">Belongs to the AB hydrolase superfamily. FUS2 hydrolase family.</text>
</comment>
<proteinExistence type="inferred from homology"/>
<name>A0A918RYB0_9GAMM</name>
<feature type="domain" description="AB hydrolase-1" evidence="4">
    <location>
        <begin position="101"/>
        <end position="322"/>
    </location>
</feature>
<accession>A0A918RYB0</accession>
<sequence length="364" mass="38723">MGFNRYYAIVGLIAASVFSCVTAAQVVGETQRIATQPSGEVRDATGNTALRVTVWYPAKSDSIVEPVVIGPPQDPLFVVGSVSFNAPIMTSSDSSGRRPVILLSHGFGGTARMMGWFATAMAKEGFIVISVDHPGNNGGDEMTIEGGILWWERAVDLRLAFERIQRDEVLGPHIDPERVGVAGFSAGGFTALLLGGAQVDRAHFAEFCQKNPGDGVCRPQVEFSITEPDMQNVVQDPRVADYFAQSQNDYSIPSAKAVFVMAPALVQATSPKSLKAISIPVSIIAGEADAVAPAETNALVAAKLVPESDITMLPDAGHYVFLSVCTPNGKKLVPVCAQTGEQSYAHSMAISQARKLFTKRLAKP</sequence>
<dbReference type="EMBL" id="BMXA01000004">
    <property type="protein sequence ID" value="GHA13890.1"/>
    <property type="molecule type" value="Genomic_DNA"/>
</dbReference>
<dbReference type="PANTHER" id="PTHR22946:SF9">
    <property type="entry name" value="POLYKETIDE TRANSFERASE AF380"/>
    <property type="match status" value="1"/>
</dbReference>
<evidence type="ECO:0000256" key="2">
    <source>
        <dbReference type="ARBA" id="ARBA00038115"/>
    </source>
</evidence>
<dbReference type="PROSITE" id="PS51257">
    <property type="entry name" value="PROKAR_LIPOPROTEIN"/>
    <property type="match status" value="1"/>
</dbReference>
<protein>
    <submittedName>
        <fullName evidence="5">Dienelactone hydrolase</fullName>
    </submittedName>
</protein>
<comment type="caution">
    <text evidence="5">The sequence shown here is derived from an EMBL/GenBank/DDBJ whole genome shotgun (WGS) entry which is preliminary data.</text>
</comment>
<dbReference type="InterPro" id="IPR050261">
    <property type="entry name" value="FrsA_esterase"/>
</dbReference>
<evidence type="ECO:0000259" key="4">
    <source>
        <dbReference type="Pfam" id="PF12697"/>
    </source>
</evidence>
<evidence type="ECO:0000313" key="5">
    <source>
        <dbReference type="EMBL" id="GHA13890.1"/>
    </source>
</evidence>
<reference evidence="5" key="2">
    <citation type="submission" date="2020-09" db="EMBL/GenBank/DDBJ databases">
        <authorList>
            <person name="Sun Q."/>
            <person name="Kim S."/>
        </authorList>
    </citation>
    <scope>NUCLEOTIDE SEQUENCE</scope>
    <source>
        <strain evidence="5">KCTC 12711</strain>
    </source>
</reference>
<dbReference type="Gene3D" id="3.40.50.1820">
    <property type="entry name" value="alpha/beta hydrolase"/>
    <property type="match status" value="1"/>
</dbReference>
<evidence type="ECO:0000256" key="1">
    <source>
        <dbReference type="ARBA" id="ARBA00022801"/>
    </source>
</evidence>
<keyword evidence="6" id="KW-1185">Reference proteome</keyword>
<dbReference type="Pfam" id="PF12697">
    <property type="entry name" value="Abhydrolase_6"/>
    <property type="match status" value="1"/>
</dbReference>
<feature type="chain" id="PRO_5037915783" evidence="3">
    <location>
        <begin position="24"/>
        <end position="364"/>
    </location>
</feature>
<dbReference type="RefSeq" id="WP_189401633.1">
    <property type="nucleotide sequence ID" value="NZ_BMXA01000004.1"/>
</dbReference>
<reference evidence="5" key="1">
    <citation type="journal article" date="2014" name="Int. J. Syst. Evol. Microbiol.">
        <title>Complete genome sequence of Corynebacterium casei LMG S-19264T (=DSM 44701T), isolated from a smear-ripened cheese.</title>
        <authorList>
            <consortium name="US DOE Joint Genome Institute (JGI-PGF)"/>
            <person name="Walter F."/>
            <person name="Albersmeier A."/>
            <person name="Kalinowski J."/>
            <person name="Ruckert C."/>
        </authorList>
    </citation>
    <scope>NUCLEOTIDE SEQUENCE</scope>
    <source>
        <strain evidence="5">KCTC 12711</strain>
    </source>
</reference>
<evidence type="ECO:0000313" key="6">
    <source>
        <dbReference type="Proteomes" id="UP000614811"/>
    </source>
</evidence>
<dbReference type="AlphaFoldDB" id="A0A918RYB0"/>
<dbReference type="InterPro" id="IPR029058">
    <property type="entry name" value="AB_hydrolase_fold"/>
</dbReference>
<dbReference type="PIRSF" id="PIRSF031982">
    <property type="entry name" value="UCP031982_abhydr"/>
    <property type="match status" value="1"/>
</dbReference>
<keyword evidence="1 5" id="KW-0378">Hydrolase</keyword>
<dbReference type="SUPFAM" id="SSF53474">
    <property type="entry name" value="alpha/beta-Hydrolases"/>
    <property type="match status" value="1"/>
</dbReference>
<dbReference type="InterPro" id="IPR000073">
    <property type="entry name" value="AB_hydrolase_1"/>
</dbReference>
<feature type="signal peptide" evidence="3">
    <location>
        <begin position="1"/>
        <end position="23"/>
    </location>
</feature>
<dbReference type="GO" id="GO:0052689">
    <property type="term" value="F:carboxylic ester hydrolase activity"/>
    <property type="evidence" value="ECO:0007669"/>
    <property type="project" value="UniProtKB-ARBA"/>
</dbReference>
<organism evidence="5 6">
    <name type="scientific">Arenicella chitinivorans</name>
    <dbReference type="NCBI Taxonomy" id="1329800"/>
    <lineage>
        <taxon>Bacteria</taxon>
        <taxon>Pseudomonadati</taxon>
        <taxon>Pseudomonadota</taxon>
        <taxon>Gammaproteobacteria</taxon>
        <taxon>Arenicellales</taxon>
        <taxon>Arenicellaceae</taxon>
        <taxon>Arenicella</taxon>
    </lineage>
</organism>
<dbReference type="PANTHER" id="PTHR22946">
    <property type="entry name" value="DIENELACTONE HYDROLASE DOMAIN-CONTAINING PROTEIN-RELATED"/>
    <property type="match status" value="1"/>
</dbReference>
<dbReference type="Proteomes" id="UP000614811">
    <property type="component" value="Unassembled WGS sequence"/>
</dbReference>
<dbReference type="InterPro" id="IPR016986">
    <property type="entry name" value="UCP031982_abhydr"/>
</dbReference>
<gene>
    <name evidence="5" type="ORF">GCM10008090_24580</name>
</gene>